<dbReference type="AlphaFoldDB" id="A0A3N0Z499"/>
<gene>
    <name evidence="1" type="ORF">DPX16_23240</name>
</gene>
<comment type="caution">
    <text evidence="1">The sequence shown here is derived from an EMBL/GenBank/DDBJ whole genome shotgun (WGS) entry which is preliminary data.</text>
</comment>
<protein>
    <submittedName>
        <fullName evidence="1">Uncharacterized protein</fullName>
    </submittedName>
</protein>
<organism evidence="1 2">
    <name type="scientific">Anabarilius grahami</name>
    <name type="common">Kanglang fish</name>
    <name type="synonym">Barilius grahami</name>
    <dbReference type="NCBI Taxonomy" id="495550"/>
    <lineage>
        <taxon>Eukaryota</taxon>
        <taxon>Metazoa</taxon>
        <taxon>Chordata</taxon>
        <taxon>Craniata</taxon>
        <taxon>Vertebrata</taxon>
        <taxon>Euteleostomi</taxon>
        <taxon>Actinopterygii</taxon>
        <taxon>Neopterygii</taxon>
        <taxon>Teleostei</taxon>
        <taxon>Ostariophysi</taxon>
        <taxon>Cypriniformes</taxon>
        <taxon>Xenocyprididae</taxon>
        <taxon>Xenocypridinae</taxon>
        <taxon>Xenocypridinae incertae sedis</taxon>
        <taxon>Anabarilius</taxon>
    </lineage>
</organism>
<reference evidence="1 2" key="1">
    <citation type="submission" date="2018-10" db="EMBL/GenBank/DDBJ databases">
        <title>Genome assembly for a Yunnan-Guizhou Plateau 3E fish, Anabarilius grahami (Regan), and its evolutionary and genetic applications.</title>
        <authorList>
            <person name="Jiang W."/>
        </authorList>
    </citation>
    <scope>NUCLEOTIDE SEQUENCE [LARGE SCALE GENOMIC DNA]</scope>
    <source>
        <strain evidence="1">AG-KIZ</strain>
        <tissue evidence="1">Muscle</tissue>
    </source>
</reference>
<name>A0A3N0Z499_ANAGA</name>
<evidence type="ECO:0000313" key="1">
    <source>
        <dbReference type="EMBL" id="ROL53295.1"/>
    </source>
</evidence>
<proteinExistence type="predicted"/>
<keyword evidence="2" id="KW-1185">Reference proteome</keyword>
<dbReference type="PANTHER" id="PTHR37162">
    <property type="entry name" value="HAT FAMILY DIMERISATION DOMAINCONTAINING PROTEIN-RELATED"/>
    <property type="match status" value="1"/>
</dbReference>
<dbReference type="Proteomes" id="UP000281406">
    <property type="component" value="Unassembled WGS sequence"/>
</dbReference>
<dbReference type="PANTHER" id="PTHR37162:SF11">
    <property type="match status" value="1"/>
</dbReference>
<evidence type="ECO:0000313" key="2">
    <source>
        <dbReference type="Proteomes" id="UP000281406"/>
    </source>
</evidence>
<accession>A0A3N0Z499</accession>
<dbReference type="OrthoDB" id="10056585at2759"/>
<sequence length="291" mass="32886">MPSADSANNPVLCLTPAVPDIVHLNAWSLRSPAQYHCSSVERPSGNLEDVLLRAQKIAYVARFGLGEFIKRELIHTVTGPYVIMFDESLNQTTKTKQLDVHVRFWNNGIKSRYLGSQFVGHGTALGLLKHVKKSLDQLDNSRLMSVSMDGPNVNFKFFELLQLDHAENYGGAQLVSVGSSRREDYVRVTKSTVFPQPFCGHRWLENLPVIERALAVWPSLNLYLDAVHRKELPNPKTASFDTIEAAHNDPLTIAKMHFFMTVARTFDPFTRKYQTNKPVMPFFGKDLAELN</sequence>
<dbReference type="EMBL" id="RJVU01011780">
    <property type="protein sequence ID" value="ROL53295.1"/>
    <property type="molecule type" value="Genomic_DNA"/>
</dbReference>